<reference evidence="1 2" key="1">
    <citation type="journal article" date="2016" name="Nat. Commun.">
        <title>Thousands of microbial genomes shed light on interconnected biogeochemical processes in an aquifer system.</title>
        <authorList>
            <person name="Anantharaman K."/>
            <person name="Brown C.T."/>
            <person name="Hug L.A."/>
            <person name="Sharon I."/>
            <person name="Castelle C.J."/>
            <person name="Probst A.J."/>
            <person name="Thomas B.C."/>
            <person name="Singh A."/>
            <person name="Wilkins M.J."/>
            <person name="Karaoz U."/>
            <person name="Brodie E.L."/>
            <person name="Williams K.H."/>
            <person name="Hubbard S.S."/>
            <person name="Banfield J.F."/>
        </authorList>
    </citation>
    <scope>NUCLEOTIDE SEQUENCE [LARGE SCALE GENOMIC DNA]</scope>
</reference>
<gene>
    <name evidence="1" type="ORF">A2W14_04490</name>
</gene>
<dbReference type="EMBL" id="MFJA01000039">
    <property type="protein sequence ID" value="OGG03100.1"/>
    <property type="molecule type" value="Genomic_DNA"/>
</dbReference>
<evidence type="ECO:0000313" key="2">
    <source>
        <dbReference type="Proteomes" id="UP000176665"/>
    </source>
</evidence>
<proteinExistence type="predicted"/>
<sequence length="81" mass="9248">MVTNKEGPFNRDPTNSAYGLWKSKGPIPEQSIKHAGSLTNVAISEKIEELLEQGDITIEQVVDTRIQLWEERRDTRRGRRG</sequence>
<dbReference type="Proteomes" id="UP000176665">
    <property type="component" value="Unassembled WGS sequence"/>
</dbReference>
<dbReference type="AlphaFoldDB" id="A0A1F5YSD1"/>
<organism evidence="1 2">
    <name type="scientific">Candidatus Gottesmanbacteria bacterium RBG_16_37_8</name>
    <dbReference type="NCBI Taxonomy" id="1798371"/>
    <lineage>
        <taxon>Bacteria</taxon>
        <taxon>Candidatus Gottesmaniibacteriota</taxon>
    </lineage>
</organism>
<name>A0A1F5YSD1_9BACT</name>
<protein>
    <submittedName>
        <fullName evidence="1">Uncharacterized protein</fullName>
    </submittedName>
</protein>
<dbReference type="STRING" id="1798371.A2W14_04490"/>
<evidence type="ECO:0000313" key="1">
    <source>
        <dbReference type="EMBL" id="OGG03100.1"/>
    </source>
</evidence>
<comment type="caution">
    <text evidence="1">The sequence shown here is derived from an EMBL/GenBank/DDBJ whole genome shotgun (WGS) entry which is preliminary data.</text>
</comment>
<accession>A0A1F5YSD1</accession>